<evidence type="ECO:0000313" key="17">
    <source>
        <dbReference type="Proteomes" id="UP001604336"/>
    </source>
</evidence>
<comment type="caution">
    <text evidence="16">The sequence shown here is derived from an EMBL/GenBank/DDBJ whole genome shotgun (WGS) entry which is preliminary data.</text>
</comment>
<evidence type="ECO:0000256" key="7">
    <source>
        <dbReference type="ARBA" id="ARBA00022777"/>
    </source>
</evidence>
<reference evidence="17" key="1">
    <citation type="submission" date="2024-07" db="EMBL/GenBank/DDBJ databases">
        <title>Two chromosome-level genome assemblies of Korean endemic species Abeliophyllum distichum and Forsythia ovata (Oleaceae).</title>
        <authorList>
            <person name="Jang H."/>
        </authorList>
    </citation>
    <scope>NUCLEOTIDE SEQUENCE [LARGE SCALE GENOMIC DNA]</scope>
</reference>
<keyword evidence="2" id="KW-0723">Serine/threonine-protein kinase</keyword>
<evidence type="ECO:0000256" key="11">
    <source>
        <dbReference type="ARBA" id="ARBA00047558"/>
    </source>
</evidence>
<dbReference type="InterPro" id="IPR011009">
    <property type="entry name" value="Kinase-like_dom_sf"/>
</dbReference>
<dbReference type="PANTHER" id="PTHR27005:SF283">
    <property type="entry name" value="OS02G0633066 PROTEIN"/>
    <property type="match status" value="1"/>
</dbReference>
<evidence type="ECO:0000256" key="4">
    <source>
        <dbReference type="ARBA" id="ARBA00022692"/>
    </source>
</evidence>
<keyword evidence="9" id="KW-1133">Transmembrane helix</keyword>
<evidence type="ECO:0000256" key="5">
    <source>
        <dbReference type="ARBA" id="ARBA00022729"/>
    </source>
</evidence>
<evidence type="ECO:0000256" key="6">
    <source>
        <dbReference type="ARBA" id="ARBA00022741"/>
    </source>
</evidence>
<dbReference type="FunFam" id="1.10.510.10:FF:000084">
    <property type="entry name" value="Wall-associated receptor kinase 2"/>
    <property type="match status" value="2"/>
</dbReference>
<dbReference type="SUPFAM" id="SSF56112">
    <property type="entry name" value="Protein kinase-like (PK-like)"/>
    <property type="match status" value="2"/>
</dbReference>
<evidence type="ECO:0000256" key="13">
    <source>
        <dbReference type="PROSITE-ProRule" id="PRU10141"/>
    </source>
</evidence>
<feature type="binding site" evidence="13">
    <location>
        <position position="153"/>
    </location>
    <ligand>
        <name>ATP</name>
        <dbReference type="ChEBI" id="CHEBI:30616"/>
    </ligand>
</feature>
<dbReference type="Gene3D" id="3.30.200.20">
    <property type="entry name" value="Phosphorylase Kinase, domain 1"/>
    <property type="match status" value="2"/>
</dbReference>
<dbReference type="PROSITE" id="PS00108">
    <property type="entry name" value="PROTEIN_KINASE_ST"/>
    <property type="match status" value="2"/>
</dbReference>
<dbReference type="InterPro" id="IPR008271">
    <property type="entry name" value="Ser/Thr_kinase_AS"/>
</dbReference>
<evidence type="ECO:0000256" key="8">
    <source>
        <dbReference type="ARBA" id="ARBA00022840"/>
    </source>
</evidence>
<feature type="domain" description="Protein kinase" evidence="15">
    <location>
        <begin position="124"/>
        <end position="409"/>
    </location>
</feature>
<evidence type="ECO:0000256" key="14">
    <source>
        <dbReference type="SAM" id="MobiDB-lite"/>
    </source>
</evidence>
<evidence type="ECO:0000259" key="15">
    <source>
        <dbReference type="PROSITE" id="PS50011"/>
    </source>
</evidence>
<dbReference type="GO" id="GO:0005524">
    <property type="term" value="F:ATP binding"/>
    <property type="evidence" value="ECO:0007669"/>
    <property type="project" value="UniProtKB-UniRule"/>
</dbReference>
<dbReference type="InterPro" id="IPR000719">
    <property type="entry name" value="Prot_kinase_dom"/>
</dbReference>
<dbReference type="PANTHER" id="PTHR27005">
    <property type="entry name" value="WALL-ASSOCIATED RECEPTOR KINASE-LIKE 21"/>
    <property type="match status" value="1"/>
</dbReference>
<comment type="catalytic activity">
    <reaction evidence="12">
        <text>L-threonyl-[protein] + ATP = O-phospho-L-threonyl-[protein] + ADP + H(+)</text>
        <dbReference type="Rhea" id="RHEA:46608"/>
        <dbReference type="Rhea" id="RHEA-COMP:11060"/>
        <dbReference type="Rhea" id="RHEA-COMP:11605"/>
        <dbReference type="ChEBI" id="CHEBI:15378"/>
        <dbReference type="ChEBI" id="CHEBI:30013"/>
        <dbReference type="ChEBI" id="CHEBI:30616"/>
        <dbReference type="ChEBI" id="CHEBI:61977"/>
        <dbReference type="ChEBI" id="CHEBI:456216"/>
    </reaction>
</comment>
<evidence type="ECO:0000256" key="10">
    <source>
        <dbReference type="ARBA" id="ARBA00023136"/>
    </source>
</evidence>
<evidence type="ECO:0000256" key="12">
    <source>
        <dbReference type="ARBA" id="ARBA00047951"/>
    </source>
</evidence>
<keyword evidence="10" id="KW-0472">Membrane</keyword>
<name>A0ABD1SSF8_9LAMI</name>
<feature type="region of interest" description="Disordered" evidence="14">
    <location>
        <begin position="25"/>
        <end position="44"/>
    </location>
</feature>
<keyword evidence="7 16" id="KW-0418">Kinase</keyword>
<evidence type="ECO:0000256" key="9">
    <source>
        <dbReference type="ARBA" id="ARBA00022989"/>
    </source>
</evidence>
<keyword evidence="6 13" id="KW-0547">Nucleotide-binding</keyword>
<protein>
    <submittedName>
        <fullName evidence="16">Wall-associated receptor kinase 3</fullName>
    </submittedName>
</protein>
<dbReference type="Proteomes" id="UP001604336">
    <property type="component" value="Unassembled WGS sequence"/>
</dbReference>
<dbReference type="CDD" id="cd14066">
    <property type="entry name" value="STKc_IRAK"/>
    <property type="match status" value="1"/>
</dbReference>
<evidence type="ECO:0000256" key="3">
    <source>
        <dbReference type="ARBA" id="ARBA00022679"/>
    </source>
</evidence>
<comment type="subcellular location">
    <subcellularLocation>
        <location evidence="1">Membrane</location>
        <topology evidence="1">Single-pass type I membrane protein</topology>
    </subcellularLocation>
</comment>
<keyword evidence="5" id="KW-0732">Signal</keyword>
<evidence type="ECO:0000256" key="2">
    <source>
        <dbReference type="ARBA" id="ARBA00022527"/>
    </source>
</evidence>
<keyword evidence="17" id="KW-1185">Reference proteome</keyword>
<dbReference type="FunFam" id="3.30.200.20:FF:000043">
    <property type="entry name" value="Wall-associated receptor kinase 2"/>
    <property type="match status" value="1"/>
</dbReference>
<accession>A0ABD1SSF8</accession>
<dbReference type="InterPro" id="IPR045274">
    <property type="entry name" value="WAK-like"/>
</dbReference>
<keyword evidence="4" id="KW-0812">Transmembrane</keyword>
<feature type="domain" description="Protein kinase" evidence="15">
    <location>
        <begin position="508"/>
        <end position="778"/>
    </location>
</feature>
<dbReference type="FunFam" id="3.30.200.20:FF:001332">
    <property type="entry name" value="Wall-associated receptor kinase-like 10"/>
    <property type="match status" value="1"/>
</dbReference>
<dbReference type="GO" id="GO:0016020">
    <property type="term" value="C:membrane"/>
    <property type="evidence" value="ECO:0007669"/>
    <property type="project" value="UniProtKB-SubCell"/>
</dbReference>
<dbReference type="GO" id="GO:0004674">
    <property type="term" value="F:protein serine/threonine kinase activity"/>
    <property type="evidence" value="ECO:0007669"/>
    <property type="project" value="UniProtKB-KW"/>
</dbReference>
<organism evidence="16 17">
    <name type="scientific">Abeliophyllum distichum</name>
    <dbReference type="NCBI Taxonomy" id="126358"/>
    <lineage>
        <taxon>Eukaryota</taxon>
        <taxon>Viridiplantae</taxon>
        <taxon>Streptophyta</taxon>
        <taxon>Embryophyta</taxon>
        <taxon>Tracheophyta</taxon>
        <taxon>Spermatophyta</taxon>
        <taxon>Magnoliopsida</taxon>
        <taxon>eudicotyledons</taxon>
        <taxon>Gunneridae</taxon>
        <taxon>Pentapetalae</taxon>
        <taxon>asterids</taxon>
        <taxon>lamiids</taxon>
        <taxon>Lamiales</taxon>
        <taxon>Oleaceae</taxon>
        <taxon>Forsythieae</taxon>
        <taxon>Abeliophyllum</taxon>
    </lineage>
</organism>
<comment type="catalytic activity">
    <reaction evidence="11">
        <text>L-seryl-[protein] + ATP = O-phospho-L-seryl-[protein] + ADP + H(+)</text>
        <dbReference type="Rhea" id="RHEA:17989"/>
        <dbReference type="Rhea" id="RHEA-COMP:9863"/>
        <dbReference type="Rhea" id="RHEA-COMP:11604"/>
        <dbReference type="ChEBI" id="CHEBI:15378"/>
        <dbReference type="ChEBI" id="CHEBI:29999"/>
        <dbReference type="ChEBI" id="CHEBI:30616"/>
        <dbReference type="ChEBI" id="CHEBI:83421"/>
        <dbReference type="ChEBI" id="CHEBI:456216"/>
    </reaction>
</comment>
<evidence type="ECO:0000256" key="1">
    <source>
        <dbReference type="ARBA" id="ARBA00004479"/>
    </source>
</evidence>
<dbReference type="EMBL" id="JBFOLK010000006">
    <property type="protein sequence ID" value="KAL2503637.1"/>
    <property type="molecule type" value="Genomic_DNA"/>
</dbReference>
<keyword evidence="16" id="KW-0675">Receptor</keyword>
<dbReference type="InterPro" id="IPR017441">
    <property type="entry name" value="Protein_kinase_ATP_BS"/>
</dbReference>
<dbReference type="Pfam" id="PF00069">
    <property type="entry name" value="Pkinase"/>
    <property type="match status" value="2"/>
</dbReference>
<keyword evidence="3" id="KW-0808">Transferase</keyword>
<dbReference type="Gene3D" id="1.10.510.10">
    <property type="entry name" value="Transferase(Phosphotransferase) domain 1"/>
    <property type="match status" value="2"/>
</dbReference>
<proteinExistence type="predicted"/>
<dbReference type="SMART" id="SM00220">
    <property type="entry name" value="S_TKc"/>
    <property type="match status" value="2"/>
</dbReference>
<gene>
    <name evidence="16" type="ORF">Adt_19258</name>
</gene>
<dbReference type="AlphaFoldDB" id="A0ABD1SSF8"/>
<keyword evidence="8 13" id="KW-0067">ATP-binding</keyword>
<sequence>MSRDNWERLVQIVLRNEELRELALAPSTSPSNLSSSSISSDLSFSSTPHDNVPVARSEDVNKNRSVLLTGSSFVDWILPSRRRLTKQKEKFFKQKGGFLLKDYLANKTIRNFTAKDISRATNNFDDGNLIGRGGYGTVYKGILPDYRVVAIKKWRTFNERNIELFINEVIFLSQINHRNVVKLLGCCLETQVPLLVYEFLTNGTLFNHIHDPIFASSFSWEMRIKIAAETASALEYLHSATSTPIVHSDVKITNILLDQTYTAKVDNFSISRLFPVDVSELSTLVKGTVGYLDPEYFESNQLTKKSDVYSFGVVLAELLTGQSAIMPTRLNRYEEQRNLAVYFVSAIREDRLVQILDGNLVRGDQIEQLEQVAKLSERCLRLKSEERPSMKEVAMELEALRSVENHQWREEDLNYEDIIENWRDGDLSHEEITDNRRDEDLNQEEIIENWREEDLNQEEITVNLFNPRTPSNLNGGIILQNKLSQDSLANETVRIFTAEELWRATNNYGEGNIIGRGGYGTVYKGILPDYGVVAIKKSIIIYQGQIEKYINEVKIVSQINHQNVVKMLGCCVETEVPLLVYEFVTYGTLFSHIHDPILASKFSWELRIKIAAETAAALAYLHMVPIIHGDIKSANILLDQSYTAKVSDFGASRFDTLGDSDFTAMVQGTVGYLDPEYLQFGLLTEKSDVYSFGVVLAELLTTQKALSYDRPEEDRILPSYFLNAIREDRLVQILDKNLVRDDQIEQLKRVAKLSEWCLKSKRGERPSMKEVAMELEALRSVENQL</sequence>
<dbReference type="PROSITE" id="PS00107">
    <property type="entry name" value="PROTEIN_KINASE_ATP"/>
    <property type="match status" value="2"/>
</dbReference>
<evidence type="ECO:0000313" key="16">
    <source>
        <dbReference type="EMBL" id="KAL2503637.1"/>
    </source>
</evidence>
<feature type="binding site" evidence="13">
    <location>
        <position position="537"/>
    </location>
    <ligand>
        <name>ATP</name>
        <dbReference type="ChEBI" id="CHEBI:30616"/>
    </ligand>
</feature>
<dbReference type="PROSITE" id="PS50011">
    <property type="entry name" value="PROTEIN_KINASE_DOM"/>
    <property type="match status" value="2"/>
</dbReference>